<gene>
    <name evidence="1" type="ORF">ACKA06_17715</name>
</gene>
<comment type="caution">
    <text evidence="1">The sequence shown here is derived from an EMBL/GenBank/DDBJ whole genome shotgun (WGS) entry which is preliminary data.</text>
</comment>
<dbReference type="EMBL" id="JBJOSA010000020">
    <property type="protein sequence ID" value="MFL8938629.1"/>
    <property type="molecule type" value="Genomic_DNA"/>
</dbReference>
<reference evidence="1 2" key="1">
    <citation type="submission" date="2024-12" db="EMBL/GenBank/DDBJ databases">
        <authorList>
            <person name="Li X."/>
            <person name="Zhang D."/>
        </authorList>
    </citation>
    <scope>NUCLEOTIDE SEQUENCE [LARGE SCALE GENOMIC DNA]</scope>
    <source>
        <strain evidence="1 2">JCM19602</strain>
    </source>
</reference>
<name>A0ABW8VTC5_9BACI</name>
<evidence type="ECO:0000313" key="1">
    <source>
        <dbReference type="EMBL" id="MFL8938629.1"/>
    </source>
</evidence>
<keyword evidence="2" id="KW-1185">Reference proteome</keyword>
<proteinExistence type="predicted"/>
<protein>
    <submittedName>
        <fullName evidence="1">Uncharacterized protein</fullName>
    </submittedName>
</protein>
<sequence length="41" mass="4762">MDKISAFRAREVKLIPVHPPTARLIIHVRTDRIARIKKNVT</sequence>
<organism evidence="1 2">
    <name type="scientific">Rossellomorea oryzaecorticis</name>
    <dbReference type="NCBI Taxonomy" id="1396505"/>
    <lineage>
        <taxon>Bacteria</taxon>
        <taxon>Bacillati</taxon>
        <taxon>Bacillota</taxon>
        <taxon>Bacilli</taxon>
        <taxon>Bacillales</taxon>
        <taxon>Bacillaceae</taxon>
        <taxon>Rossellomorea</taxon>
    </lineage>
</organism>
<dbReference type="RefSeq" id="WP_411160315.1">
    <property type="nucleotide sequence ID" value="NZ_JBJOSA010000020.1"/>
</dbReference>
<dbReference type="Proteomes" id="UP001628668">
    <property type="component" value="Unassembled WGS sequence"/>
</dbReference>
<evidence type="ECO:0000313" key="2">
    <source>
        <dbReference type="Proteomes" id="UP001628668"/>
    </source>
</evidence>
<accession>A0ABW8VTC5</accession>